<evidence type="ECO:0000313" key="2">
    <source>
        <dbReference type="EnsemblPlants" id="TuG1812G0700002953.01.T01.cds460299"/>
    </source>
</evidence>
<reference evidence="3" key="1">
    <citation type="journal article" date="2013" name="Nature">
        <title>Draft genome of the wheat A-genome progenitor Triticum urartu.</title>
        <authorList>
            <person name="Ling H.Q."/>
            <person name="Zhao S."/>
            <person name="Liu D."/>
            <person name="Wang J."/>
            <person name="Sun H."/>
            <person name="Zhang C."/>
            <person name="Fan H."/>
            <person name="Li D."/>
            <person name="Dong L."/>
            <person name="Tao Y."/>
            <person name="Gao C."/>
            <person name="Wu H."/>
            <person name="Li Y."/>
            <person name="Cui Y."/>
            <person name="Guo X."/>
            <person name="Zheng S."/>
            <person name="Wang B."/>
            <person name="Yu K."/>
            <person name="Liang Q."/>
            <person name="Yang W."/>
            <person name="Lou X."/>
            <person name="Chen J."/>
            <person name="Feng M."/>
            <person name="Jian J."/>
            <person name="Zhang X."/>
            <person name="Luo G."/>
            <person name="Jiang Y."/>
            <person name="Liu J."/>
            <person name="Wang Z."/>
            <person name="Sha Y."/>
            <person name="Zhang B."/>
            <person name="Wu H."/>
            <person name="Tang D."/>
            <person name="Shen Q."/>
            <person name="Xue P."/>
            <person name="Zou S."/>
            <person name="Wang X."/>
            <person name="Liu X."/>
            <person name="Wang F."/>
            <person name="Yang Y."/>
            <person name="An X."/>
            <person name="Dong Z."/>
            <person name="Zhang K."/>
            <person name="Zhang X."/>
            <person name="Luo M.C."/>
            <person name="Dvorak J."/>
            <person name="Tong Y."/>
            <person name="Wang J."/>
            <person name="Yang H."/>
            <person name="Li Z."/>
            <person name="Wang D."/>
            <person name="Zhang A."/>
            <person name="Wang J."/>
        </authorList>
    </citation>
    <scope>NUCLEOTIDE SEQUENCE</scope>
    <source>
        <strain evidence="3">cv. G1812</strain>
    </source>
</reference>
<proteinExistence type="predicted"/>
<organism evidence="2 3">
    <name type="scientific">Triticum urartu</name>
    <name type="common">Red wild einkorn</name>
    <name type="synonym">Crithodium urartu</name>
    <dbReference type="NCBI Taxonomy" id="4572"/>
    <lineage>
        <taxon>Eukaryota</taxon>
        <taxon>Viridiplantae</taxon>
        <taxon>Streptophyta</taxon>
        <taxon>Embryophyta</taxon>
        <taxon>Tracheophyta</taxon>
        <taxon>Spermatophyta</taxon>
        <taxon>Magnoliopsida</taxon>
        <taxon>Liliopsida</taxon>
        <taxon>Poales</taxon>
        <taxon>Poaceae</taxon>
        <taxon>BOP clade</taxon>
        <taxon>Pooideae</taxon>
        <taxon>Triticodae</taxon>
        <taxon>Triticeae</taxon>
        <taxon>Triticinae</taxon>
        <taxon>Triticum</taxon>
    </lineage>
</organism>
<sequence length="81" mass="8665">MQQHSGGQRAVPCSLDGTLASGSDDAPELLFPPGHERMSVVLQFSPCADAAQTASRKLTVHWWFACSTPPVTKNDAAQKVQ</sequence>
<feature type="region of interest" description="Disordered" evidence="1">
    <location>
        <begin position="1"/>
        <end position="32"/>
    </location>
</feature>
<evidence type="ECO:0000313" key="3">
    <source>
        <dbReference type="Proteomes" id="UP000015106"/>
    </source>
</evidence>
<accession>A0A8R7V882</accession>
<keyword evidence="3" id="KW-1185">Reference proteome</keyword>
<dbReference type="Gramene" id="TuG1812G0700002953.01.T01">
    <property type="protein sequence ID" value="TuG1812G0700002953.01.T01.cds460299"/>
    <property type="gene ID" value="TuG1812G0700002953.01"/>
</dbReference>
<reference evidence="2" key="2">
    <citation type="submission" date="2018-03" db="EMBL/GenBank/DDBJ databases">
        <title>The Triticum urartu genome reveals the dynamic nature of wheat genome evolution.</title>
        <authorList>
            <person name="Ling H."/>
            <person name="Ma B."/>
            <person name="Shi X."/>
            <person name="Liu H."/>
            <person name="Dong L."/>
            <person name="Sun H."/>
            <person name="Cao Y."/>
            <person name="Gao Q."/>
            <person name="Zheng S."/>
            <person name="Li Y."/>
            <person name="Yu Y."/>
            <person name="Du H."/>
            <person name="Qi M."/>
            <person name="Li Y."/>
            <person name="Yu H."/>
            <person name="Cui Y."/>
            <person name="Wang N."/>
            <person name="Chen C."/>
            <person name="Wu H."/>
            <person name="Zhao Y."/>
            <person name="Zhang J."/>
            <person name="Li Y."/>
            <person name="Zhou W."/>
            <person name="Zhang B."/>
            <person name="Hu W."/>
            <person name="Eijk M."/>
            <person name="Tang J."/>
            <person name="Witsenboer H."/>
            <person name="Zhao S."/>
            <person name="Li Z."/>
            <person name="Zhang A."/>
            <person name="Wang D."/>
            <person name="Liang C."/>
        </authorList>
    </citation>
    <scope>NUCLEOTIDE SEQUENCE [LARGE SCALE GENOMIC DNA]</scope>
    <source>
        <strain evidence="2">cv. G1812</strain>
    </source>
</reference>
<dbReference type="EnsemblPlants" id="TuG1812G0700002953.01.T01">
    <property type="protein sequence ID" value="TuG1812G0700002953.01.T01.cds460299"/>
    <property type="gene ID" value="TuG1812G0700002953.01"/>
</dbReference>
<name>A0A8R7V882_TRIUA</name>
<protein>
    <submittedName>
        <fullName evidence="2">Uncharacterized protein</fullName>
    </submittedName>
</protein>
<reference evidence="2" key="3">
    <citation type="submission" date="2022-06" db="UniProtKB">
        <authorList>
            <consortium name="EnsemblPlants"/>
        </authorList>
    </citation>
    <scope>IDENTIFICATION</scope>
</reference>
<dbReference type="Proteomes" id="UP000015106">
    <property type="component" value="Chromosome 7"/>
</dbReference>
<dbReference type="AlphaFoldDB" id="A0A8R7V882"/>
<evidence type="ECO:0000256" key="1">
    <source>
        <dbReference type="SAM" id="MobiDB-lite"/>
    </source>
</evidence>